<dbReference type="SUPFAM" id="SSF52096">
    <property type="entry name" value="ClpP/crotonase"/>
    <property type="match status" value="1"/>
</dbReference>
<dbReference type="Proteomes" id="UP001317963">
    <property type="component" value="Chromosome"/>
</dbReference>
<evidence type="ECO:0000259" key="7">
    <source>
        <dbReference type="PROSITE" id="PS50106"/>
    </source>
</evidence>
<dbReference type="SMART" id="SM00228">
    <property type="entry name" value="PDZ"/>
    <property type="match status" value="1"/>
</dbReference>
<comment type="similarity">
    <text evidence="1 5">Belongs to the peptidase S41A family.</text>
</comment>
<feature type="signal peptide" evidence="6">
    <location>
        <begin position="1"/>
        <end position="33"/>
    </location>
</feature>
<dbReference type="SMART" id="SM00245">
    <property type="entry name" value="TSPc"/>
    <property type="match status" value="1"/>
</dbReference>
<dbReference type="SUPFAM" id="SSF50156">
    <property type="entry name" value="PDZ domain-like"/>
    <property type="match status" value="1"/>
</dbReference>
<dbReference type="NCBIfam" id="TIGR00225">
    <property type="entry name" value="prc"/>
    <property type="match status" value="1"/>
</dbReference>
<proteinExistence type="inferred from homology"/>
<dbReference type="Pfam" id="PF03572">
    <property type="entry name" value="Peptidase_S41"/>
    <property type="match status" value="1"/>
</dbReference>
<evidence type="ECO:0000256" key="6">
    <source>
        <dbReference type="SAM" id="SignalP"/>
    </source>
</evidence>
<evidence type="ECO:0000313" key="8">
    <source>
        <dbReference type="EMBL" id="UZP73846.1"/>
    </source>
</evidence>
<dbReference type="Pfam" id="PF17820">
    <property type="entry name" value="PDZ_6"/>
    <property type="match status" value="1"/>
</dbReference>
<dbReference type="PROSITE" id="PS50106">
    <property type="entry name" value="PDZ"/>
    <property type="match status" value="1"/>
</dbReference>
<dbReference type="InterPro" id="IPR036034">
    <property type="entry name" value="PDZ_sf"/>
</dbReference>
<dbReference type="PANTHER" id="PTHR32060">
    <property type="entry name" value="TAIL-SPECIFIC PROTEASE"/>
    <property type="match status" value="1"/>
</dbReference>
<dbReference type="Gene3D" id="3.30.750.44">
    <property type="match status" value="1"/>
</dbReference>
<reference evidence="8 9" key="1">
    <citation type="submission" date="2019-02" db="EMBL/GenBank/DDBJ databases">
        <title>Halieaceae_genomes.</title>
        <authorList>
            <person name="Li S.-H."/>
        </authorList>
    </citation>
    <scope>NUCLEOTIDE SEQUENCE [LARGE SCALE GENOMIC DNA]</scope>
    <source>
        <strain evidence="8 9">JH123</strain>
    </source>
</reference>
<feature type="domain" description="PDZ" evidence="7">
    <location>
        <begin position="119"/>
        <end position="187"/>
    </location>
</feature>
<accession>A0ABY6Q6G5</accession>
<dbReference type="PANTHER" id="PTHR32060:SF30">
    <property type="entry name" value="CARBOXY-TERMINAL PROCESSING PROTEASE CTPA"/>
    <property type="match status" value="1"/>
</dbReference>
<dbReference type="InterPro" id="IPR001478">
    <property type="entry name" value="PDZ"/>
</dbReference>
<keyword evidence="6" id="KW-0732">Signal</keyword>
<dbReference type="RefSeq" id="WP_279242644.1">
    <property type="nucleotide sequence ID" value="NZ_CP036501.1"/>
</dbReference>
<evidence type="ECO:0000256" key="3">
    <source>
        <dbReference type="ARBA" id="ARBA00022801"/>
    </source>
</evidence>
<keyword evidence="3 5" id="KW-0378">Hydrolase</keyword>
<feature type="chain" id="PRO_5046722440" evidence="6">
    <location>
        <begin position="34"/>
        <end position="483"/>
    </location>
</feature>
<name>A0ABY6Q6G5_9GAMM</name>
<dbReference type="Gene3D" id="3.90.226.10">
    <property type="entry name" value="2-enoyl-CoA Hydratase, Chain A, domain 1"/>
    <property type="match status" value="1"/>
</dbReference>
<dbReference type="InterPro" id="IPR055210">
    <property type="entry name" value="CtpA/B_N"/>
</dbReference>
<evidence type="ECO:0000256" key="4">
    <source>
        <dbReference type="ARBA" id="ARBA00022825"/>
    </source>
</evidence>
<evidence type="ECO:0000256" key="2">
    <source>
        <dbReference type="ARBA" id="ARBA00022670"/>
    </source>
</evidence>
<keyword evidence="2 5" id="KW-0645">Protease</keyword>
<dbReference type="InterPro" id="IPR004447">
    <property type="entry name" value="Peptidase_S41A"/>
</dbReference>
<dbReference type="Gene3D" id="2.30.42.10">
    <property type="match status" value="1"/>
</dbReference>
<organism evidence="8 9">
    <name type="scientific">Candidatus Paraluminiphilus aquimaris</name>
    <dbReference type="NCBI Taxonomy" id="2518994"/>
    <lineage>
        <taxon>Bacteria</taxon>
        <taxon>Pseudomonadati</taxon>
        <taxon>Pseudomonadota</taxon>
        <taxon>Gammaproteobacteria</taxon>
        <taxon>Cellvibrionales</taxon>
        <taxon>Halieaceae</taxon>
        <taxon>Candidatus Paraluminiphilus</taxon>
    </lineage>
</organism>
<dbReference type="CDD" id="cd06782">
    <property type="entry name" value="cpPDZ_CPP-like"/>
    <property type="match status" value="1"/>
</dbReference>
<dbReference type="EMBL" id="CP036501">
    <property type="protein sequence ID" value="UZP73846.1"/>
    <property type="molecule type" value="Genomic_DNA"/>
</dbReference>
<evidence type="ECO:0000256" key="5">
    <source>
        <dbReference type="RuleBase" id="RU004404"/>
    </source>
</evidence>
<dbReference type="Pfam" id="PF22694">
    <property type="entry name" value="CtpB_N-like"/>
    <property type="match status" value="1"/>
</dbReference>
<gene>
    <name evidence="8" type="ORF">E0F26_03400</name>
</gene>
<dbReference type="InterPro" id="IPR041489">
    <property type="entry name" value="PDZ_6"/>
</dbReference>
<dbReference type="InterPro" id="IPR005151">
    <property type="entry name" value="Tail-specific_protease"/>
</dbReference>
<evidence type="ECO:0000313" key="9">
    <source>
        <dbReference type="Proteomes" id="UP001317963"/>
    </source>
</evidence>
<evidence type="ECO:0000256" key="1">
    <source>
        <dbReference type="ARBA" id="ARBA00009179"/>
    </source>
</evidence>
<keyword evidence="9" id="KW-1185">Reference proteome</keyword>
<protein>
    <submittedName>
        <fullName evidence="8">S41 family peptidase</fullName>
    </submittedName>
</protein>
<dbReference type="CDD" id="cd07560">
    <property type="entry name" value="Peptidase_S41_CPP"/>
    <property type="match status" value="1"/>
</dbReference>
<sequence>MTITTPKKWRPRNQLFVTALTAALSLTILEAWGQTEDPAAVEVKTAQSAQAIGPETDPAETREPVSISFDELQLFADTFDAIRRGYVEEVTDAELFEMAVKGMLTSLDPHSAYLTDDGYSNLQESTEGQFTGLGIEIGYRGGFISIVTPIDGSPAEDAGLQAGDVILKIDGTSTQGMSTNESSTYMRGPEGTNVTLEIGRAGESQPLDIVVTRGVIDVPSVRSREIDSGYWLIRVSRFQRDSGKEVADALLDALEKGPVNGVVLDVRNNPGGVLNASVEMASNFLDGGLVVYTQGRHPESKTVLEAEPGELLPDVPIVVMVNGGSASASEIIAGALQDRGRAVIMGTRSFGKGSVQTVLPVSETKALKLTTSLYYTPNGRSIQAEGIVPDVVVERAQLTSLEQGRRLREADLNRSLKNTAETQASETEEMASLREDDNQLYEAFTLLKGINVYKRIDAKRSQVTTSELAFPDQTPEEVKALNE</sequence>
<dbReference type="InterPro" id="IPR029045">
    <property type="entry name" value="ClpP/crotonase-like_dom_sf"/>
</dbReference>
<keyword evidence="4 5" id="KW-0720">Serine protease</keyword>